<gene>
    <name evidence="10" type="ORF">NH26_14595</name>
</gene>
<evidence type="ECO:0000313" key="10">
    <source>
        <dbReference type="EMBL" id="OHX68581.1"/>
    </source>
</evidence>
<keyword evidence="11" id="KW-1185">Reference proteome</keyword>
<keyword evidence="4 8" id="KW-0812">Transmembrane</keyword>
<dbReference type="GO" id="GO:0009279">
    <property type="term" value="C:cell outer membrane"/>
    <property type="evidence" value="ECO:0007669"/>
    <property type="project" value="UniProtKB-SubCell"/>
</dbReference>
<dbReference type="GO" id="GO:0044718">
    <property type="term" value="P:siderophore transmembrane transport"/>
    <property type="evidence" value="ECO:0007669"/>
    <property type="project" value="TreeGrafter"/>
</dbReference>
<keyword evidence="3 8" id="KW-1134">Transmembrane beta strand</keyword>
<evidence type="ECO:0000256" key="4">
    <source>
        <dbReference type="ARBA" id="ARBA00022692"/>
    </source>
</evidence>
<dbReference type="Proteomes" id="UP000179797">
    <property type="component" value="Unassembled WGS sequence"/>
</dbReference>
<evidence type="ECO:0000256" key="6">
    <source>
        <dbReference type="ARBA" id="ARBA00023136"/>
    </source>
</evidence>
<accession>A0A1S1Z5R3</accession>
<name>A0A1S1Z5R3_FLAPC</name>
<dbReference type="InterPro" id="IPR012910">
    <property type="entry name" value="Plug_dom"/>
</dbReference>
<dbReference type="InterPro" id="IPR036942">
    <property type="entry name" value="Beta-barrel_TonB_sf"/>
</dbReference>
<dbReference type="PROSITE" id="PS52016">
    <property type="entry name" value="TONB_DEPENDENT_REC_3"/>
    <property type="match status" value="1"/>
</dbReference>
<dbReference type="Gene3D" id="2.40.170.20">
    <property type="entry name" value="TonB-dependent receptor, beta-barrel domain"/>
    <property type="match status" value="1"/>
</dbReference>
<proteinExistence type="inferred from homology"/>
<evidence type="ECO:0000256" key="1">
    <source>
        <dbReference type="ARBA" id="ARBA00004571"/>
    </source>
</evidence>
<keyword evidence="7 8" id="KW-0998">Cell outer membrane</keyword>
<comment type="caution">
    <text evidence="10">The sequence shown here is derived from an EMBL/GenBank/DDBJ whole genome shotgun (WGS) entry which is preliminary data.</text>
</comment>
<evidence type="ECO:0000256" key="7">
    <source>
        <dbReference type="ARBA" id="ARBA00023237"/>
    </source>
</evidence>
<dbReference type="STRING" id="915059.NH26_14595"/>
<keyword evidence="2 8" id="KW-0813">Transport</keyword>
<comment type="similarity">
    <text evidence="8">Belongs to the TonB-dependent receptor family.</text>
</comment>
<dbReference type="EMBL" id="JRYR02000001">
    <property type="protein sequence ID" value="OHX68581.1"/>
    <property type="molecule type" value="Genomic_DNA"/>
</dbReference>
<keyword evidence="5" id="KW-0732">Signal</keyword>
<protein>
    <recommendedName>
        <fullName evidence="9">TonB-dependent receptor plug domain-containing protein</fullName>
    </recommendedName>
</protein>
<evidence type="ECO:0000259" key="9">
    <source>
        <dbReference type="Pfam" id="PF07715"/>
    </source>
</evidence>
<dbReference type="PANTHER" id="PTHR30069:SF29">
    <property type="entry name" value="HEMOGLOBIN AND HEMOGLOBIN-HAPTOGLOBIN-BINDING PROTEIN 1-RELATED"/>
    <property type="match status" value="1"/>
</dbReference>
<dbReference type="InterPro" id="IPR023997">
    <property type="entry name" value="TonB-dep_OMP_SusC/RagA_CS"/>
</dbReference>
<dbReference type="FunFam" id="2.170.130.10:FF:000003">
    <property type="entry name" value="SusC/RagA family TonB-linked outer membrane protein"/>
    <property type="match status" value="1"/>
</dbReference>
<evidence type="ECO:0000256" key="8">
    <source>
        <dbReference type="PROSITE-ProRule" id="PRU01360"/>
    </source>
</evidence>
<evidence type="ECO:0000256" key="5">
    <source>
        <dbReference type="ARBA" id="ARBA00022729"/>
    </source>
</evidence>
<dbReference type="SUPFAM" id="SSF56935">
    <property type="entry name" value="Porins"/>
    <property type="match status" value="1"/>
</dbReference>
<dbReference type="InterPro" id="IPR037066">
    <property type="entry name" value="Plug_dom_sf"/>
</dbReference>
<dbReference type="AlphaFoldDB" id="A0A1S1Z5R3"/>
<feature type="domain" description="TonB-dependent receptor plug" evidence="9">
    <location>
        <begin position="34"/>
        <end position="140"/>
    </location>
</feature>
<dbReference type="NCBIfam" id="TIGR04056">
    <property type="entry name" value="OMP_RagA_SusC"/>
    <property type="match status" value="1"/>
</dbReference>
<dbReference type="PANTHER" id="PTHR30069">
    <property type="entry name" value="TONB-DEPENDENT OUTER MEMBRANE RECEPTOR"/>
    <property type="match status" value="1"/>
</dbReference>
<comment type="subcellular location">
    <subcellularLocation>
        <location evidence="1 8">Cell outer membrane</location>
        <topology evidence="1 8">Multi-pass membrane protein</topology>
    </subcellularLocation>
</comment>
<evidence type="ECO:0000256" key="2">
    <source>
        <dbReference type="ARBA" id="ARBA00022448"/>
    </source>
</evidence>
<dbReference type="InterPro" id="IPR039426">
    <property type="entry name" value="TonB-dep_rcpt-like"/>
</dbReference>
<organism evidence="10 11">
    <name type="scientific">Flammeovirga pacifica</name>
    <dbReference type="NCBI Taxonomy" id="915059"/>
    <lineage>
        <taxon>Bacteria</taxon>
        <taxon>Pseudomonadati</taxon>
        <taxon>Bacteroidota</taxon>
        <taxon>Cytophagia</taxon>
        <taxon>Cytophagales</taxon>
        <taxon>Flammeovirgaceae</taxon>
        <taxon>Flammeovirga</taxon>
    </lineage>
</organism>
<sequence length="962" mass="106365">MVVGTQTDINVILEQDAEQLDEVVVIGYGTTEKTSFTGSATMVNSEQVENIQTANPLAGLEGSVPGLQMTGTSGQPGSSPSINVRGFSSINQSNDPLIIVDGTPFDGQLNAINPKDIESFSVLKDASGTAIYGSRATNGIIMITTKSGKGSQPKINLSARVGVTERAFPEYDRVNASQYYEGMWEGYKNRALSNDATDDEARQLASQNVVAELGNYNAYNVAADQLVGLDGKLNPNAQMLYNDDWQDEMFGTGLRHEYNLSMSGGGEKTDYFLSTGYLNEEGIVDNSGFEKLTARLKVNTDVKPWLRMGANINYGYTESAFMGADGTATSNPFYSTRMMGPIYPVYLRDEKGNYVHDDQGERVYDYGAGEMNGWVRPYAANSNVVATTRLDYNKNRRHNIGARGYVQVSFLNDFKFTSNISTDIFNTSAIENQNKNFGDAASFNGRSTKTGSTAMSYTFNQVLTYQKKIGRHSVSGTVGHEAYKYQYDYLTSTRTGFSVPGMVELGAASSTEYASSYFNEHAIESYFGRAEYNFDNKYFVSGSVRADGTSRFAESSRWGNFWSIGASWRLSEEEFLKDVSWVNELKLRASHGALGNEGVLNVNGSQNYFPWQALYDLGYANNSLSGGYLGNLSNPSLQWEQNISSNIGVDFTLLNRINGTVEYYIRDSKDLIMDKPVAPSLGFDNVISNIGAIRNKGVEISVNADVVQTKDFNWNLGVIWSKNINEIIELESPFIDGNKYLKEGGSIFDFYYVEYAGVDPDNGDALYYQKVKDDQGNLTGERVKTNNYDDALADSREVLGSSMPDFQGSISNTISYKGFDLSILMTFSKGGLIYDATYARLMMPDQGSAMHQDLYDKAWRQPGDVTDVPRIELDENQIARSSSRFLTDASYFGIRNMTLGYNVPVNVVNKMKLGSMRAYVTADNLWYSNERQGLYINPSRGGNTGYGYVPVRTVSFGLDLSF</sequence>
<dbReference type="GO" id="GO:0015344">
    <property type="term" value="F:siderophore uptake transmembrane transporter activity"/>
    <property type="evidence" value="ECO:0007669"/>
    <property type="project" value="TreeGrafter"/>
</dbReference>
<evidence type="ECO:0000313" key="11">
    <source>
        <dbReference type="Proteomes" id="UP000179797"/>
    </source>
</evidence>
<keyword evidence="6 8" id="KW-0472">Membrane</keyword>
<dbReference type="NCBIfam" id="TIGR04057">
    <property type="entry name" value="SusC_RagA_signa"/>
    <property type="match status" value="1"/>
</dbReference>
<evidence type="ECO:0000256" key="3">
    <source>
        <dbReference type="ARBA" id="ARBA00022452"/>
    </source>
</evidence>
<dbReference type="Pfam" id="PF07715">
    <property type="entry name" value="Plug"/>
    <property type="match status" value="1"/>
</dbReference>
<reference evidence="10 11" key="1">
    <citation type="journal article" date="2012" name="Int. J. Syst. Evol. Microbiol.">
        <title>Flammeovirga pacifica sp. nov., isolated from deep-sea sediment.</title>
        <authorList>
            <person name="Xu H."/>
            <person name="Fu Y."/>
            <person name="Yang N."/>
            <person name="Ding Z."/>
            <person name="Lai Q."/>
            <person name="Zeng R."/>
        </authorList>
    </citation>
    <scope>NUCLEOTIDE SEQUENCE [LARGE SCALE GENOMIC DNA]</scope>
    <source>
        <strain evidence="11">DSM 24597 / LMG 26175 / WPAGA1</strain>
    </source>
</reference>
<dbReference type="Gene3D" id="2.170.130.10">
    <property type="entry name" value="TonB-dependent receptor, plug domain"/>
    <property type="match status" value="1"/>
</dbReference>
<dbReference type="InterPro" id="IPR023996">
    <property type="entry name" value="TonB-dep_OMP_SusC/RagA"/>
</dbReference>